<comment type="function">
    <text evidence="1 6">Catalyzes the insertion of molybdate into adenylated molybdopterin with the concomitant release of AMP.</text>
</comment>
<evidence type="ECO:0000256" key="2">
    <source>
        <dbReference type="ARBA" id="ARBA00005046"/>
    </source>
</evidence>
<proteinExistence type="inferred from homology"/>
<dbReference type="InterPro" id="IPR036425">
    <property type="entry name" value="MoaB/Mog-like_dom_sf"/>
</dbReference>
<dbReference type="InterPro" id="IPR036135">
    <property type="entry name" value="MoeA_linker/N_sf"/>
</dbReference>
<reference evidence="8" key="1">
    <citation type="submission" date="2022-07" db="EMBL/GenBank/DDBJ databases">
        <authorList>
            <person name="Xamxidin M."/>
        </authorList>
    </citation>
    <scope>NUCLEOTIDE SEQUENCE</scope>
    <source>
        <strain evidence="8">YS8-69</strain>
    </source>
</reference>
<dbReference type="Gene3D" id="3.90.105.10">
    <property type="entry name" value="Molybdopterin biosynthesis moea protein, domain 2"/>
    <property type="match status" value="1"/>
</dbReference>
<dbReference type="EMBL" id="JANKHG010000017">
    <property type="protein sequence ID" value="MCR2746698.1"/>
    <property type="molecule type" value="Genomic_DNA"/>
</dbReference>
<gene>
    <name evidence="8" type="ORF">NSP04_08550</name>
</gene>
<dbReference type="NCBIfam" id="NF045515">
    <property type="entry name" value="Glp_gephyrin"/>
    <property type="match status" value="1"/>
</dbReference>
<dbReference type="CDD" id="cd00887">
    <property type="entry name" value="MoeA"/>
    <property type="match status" value="1"/>
</dbReference>
<comment type="cofactor">
    <cofactor evidence="6">
        <name>Mg(2+)</name>
        <dbReference type="ChEBI" id="CHEBI:18420"/>
    </cofactor>
</comment>
<keyword evidence="4 6" id="KW-0501">Molybdenum cofactor biosynthesis</keyword>
<comment type="caution">
    <text evidence="8">The sequence shown here is derived from an EMBL/GenBank/DDBJ whole genome shotgun (WGS) entry which is preliminary data.</text>
</comment>
<keyword evidence="9" id="KW-1185">Reference proteome</keyword>
<accession>A0ABT1XHD0</accession>
<evidence type="ECO:0000256" key="4">
    <source>
        <dbReference type="ARBA" id="ARBA00023150"/>
    </source>
</evidence>
<name>A0ABT1XHD0_9BURK</name>
<comment type="similarity">
    <text evidence="3 6">Belongs to the MoeA family.</text>
</comment>
<evidence type="ECO:0000256" key="6">
    <source>
        <dbReference type="RuleBase" id="RU365090"/>
    </source>
</evidence>
<evidence type="ECO:0000256" key="5">
    <source>
        <dbReference type="ARBA" id="ARBA00047317"/>
    </source>
</evidence>
<dbReference type="PANTHER" id="PTHR10192:SF5">
    <property type="entry name" value="GEPHYRIN"/>
    <property type="match status" value="1"/>
</dbReference>
<evidence type="ECO:0000313" key="9">
    <source>
        <dbReference type="Proteomes" id="UP001165267"/>
    </source>
</evidence>
<evidence type="ECO:0000256" key="3">
    <source>
        <dbReference type="ARBA" id="ARBA00010763"/>
    </source>
</evidence>
<dbReference type="PROSITE" id="PS01079">
    <property type="entry name" value="MOCF_BIOSYNTHESIS_2"/>
    <property type="match status" value="1"/>
</dbReference>
<keyword evidence="6" id="KW-0808">Transferase</keyword>
<dbReference type="SMART" id="SM00852">
    <property type="entry name" value="MoCF_biosynth"/>
    <property type="match status" value="1"/>
</dbReference>
<dbReference type="PANTHER" id="PTHR10192">
    <property type="entry name" value="MOLYBDOPTERIN BIOSYNTHESIS PROTEIN"/>
    <property type="match status" value="1"/>
</dbReference>
<dbReference type="EC" id="2.10.1.1" evidence="6"/>
<dbReference type="InterPro" id="IPR005110">
    <property type="entry name" value="MoeA_linker/N"/>
</dbReference>
<protein>
    <recommendedName>
        <fullName evidence="6">Molybdopterin molybdenumtransferase</fullName>
        <ecNumber evidence="6">2.10.1.1</ecNumber>
    </recommendedName>
</protein>
<dbReference type="Pfam" id="PF03454">
    <property type="entry name" value="MoeA_C"/>
    <property type="match status" value="1"/>
</dbReference>
<dbReference type="InterPro" id="IPR038987">
    <property type="entry name" value="MoeA-like"/>
</dbReference>
<sequence length="406" mass="43634">MIDLNELLEQVWPLASQRSSQPETVPLRRALGRVLAADVSSAIDVPQHDNSGMDGYAVCVADCQLATQFEVSQRVPAGSSPSPLKPGTVARIFTGAPIPPGADAVVMQEDVVVNEDGSVAFAVLPKQGQWIRSAGEDISRGQVLLQQGTRLGAIHIGLLASIGVPQVNVFKRLKVGVMATGSELQSPGQPLQAGQIYNSNEFVWCGLLESMHIDVQSVGVVPDNFEATCAALESLADCDAVVSSGGVSVGEEDHVKPAIEEVGELRSWKVAMKPGKPIAFGHINRQGGGHSWFFGLPGNPVSSAVAFKLIVKPFLNLLEGQSLHQVDWRHRTRKVQAAFDWQKPDSRREEFLRVDVQSGKATLFANQSSGVLTSLAQSTGLVRLAKGQQVNIGDWVDYVSYQDLMK</sequence>
<dbReference type="Gene3D" id="3.40.980.10">
    <property type="entry name" value="MoaB/Mog-like domain"/>
    <property type="match status" value="1"/>
</dbReference>
<dbReference type="Gene3D" id="2.40.340.10">
    <property type="entry name" value="MoeA, C-terminal, domain IV"/>
    <property type="match status" value="1"/>
</dbReference>
<dbReference type="Pfam" id="PF03453">
    <property type="entry name" value="MoeA_N"/>
    <property type="match status" value="1"/>
</dbReference>
<keyword evidence="6" id="KW-0479">Metal-binding</keyword>
<comment type="catalytic activity">
    <reaction evidence="5">
        <text>adenylyl-molybdopterin + molybdate = Mo-molybdopterin + AMP + H(+)</text>
        <dbReference type="Rhea" id="RHEA:35047"/>
        <dbReference type="ChEBI" id="CHEBI:15378"/>
        <dbReference type="ChEBI" id="CHEBI:36264"/>
        <dbReference type="ChEBI" id="CHEBI:62727"/>
        <dbReference type="ChEBI" id="CHEBI:71302"/>
        <dbReference type="ChEBI" id="CHEBI:456215"/>
        <dbReference type="EC" id="2.10.1.1"/>
    </reaction>
</comment>
<dbReference type="RefSeq" id="WP_257511921.1">
    <property type="nucleotide sequence ID" value="NZ_JANKHG010000017.1"/>
</dbReference>
<dbReference type="SUPFAM" id="SSF63882">
    <property type="entry name" value="MoeA N-terminal region -like"/>
    <property type="match status" value="1"/>
</dbReference>
<dbReference type="InterPro" id="IPR008284">
    <property type="entry name" value="MoCF_biosynth_CS"/>
</dbReference>
<evidence type="ECO:0000256" key="1">
    <source>
        <dbReference type="ARBA" id="ARBA00002901"/>
    </source>
</evidence>
<dbReference type="Gene3D" id="2.170.190.11">
    <property type="entry name" value="Molybdopterin biosynthesis moea protein, domain 3"/>
    <property type="match status" value="1"/>
</dbReference>
<dbReference type="Proteomes" id="UP001165267">
    <property type="component" value="Unassembled WGS sequence"/>
</dbReference>
<evidence type="ECO:0000259" key="7">
    <source>
        <dbReference type="SMART" id="SM00852"/>
    </source>
</evidence>
<dbReference type="NCBIfam" id="TIGR00177">
    <property type="entry name" value="molyb_syn"/>
    <property type="match status" value="1"/>
</dbReference>
<evidence type="ECO:0000313" key="8">
    <source>
        <dbReference type="EMBL" id="MCR2746698.1"/>
    </source>
</evidence>
<feature type="domain" description="MoaB/Mog" evidence="7">
    <location>
        <begin position="176"/>
        <end position="317"/>
    </location>
</feature>
<dbReference type="Pfam" id="PF00994">
    <property type="entry name" value="MoCF_biosynth"/>
    <property type="match status" value="1"/>
</dbReference>
<comment type="pathway">
    <text evidence="2 6">Cofactor biosynthesis; molybdopterin biosynthesis.</text>
</comment>
<dbReference type="SUPFAM" id="SSF53218">
    <property type="entry name" value="Molybdenum cofactor biosynthesis proteins"/>
    <property type="match status" value="1"/>
</dbReference>
<dbReference type="InterPro" id="IPR005111">
    <property type="entry name" value="MoeA_C_domain_IV"/>
</dbReference>
<dbReference type="InterPro" id="IPR001453">
    <property type="entry name" value="MoaB/Mog_dom"/>
</dbReference>
<keyword evidence="6" id="KW-0460">Magnesium</keyword>
<dbReference type="SUPFAM" id="SSF63867">
    <property type="entry name" value="MoeA C-terminal domain-like"/>
    <property type="match status" value="1"/>
</dbReference>
<organism evidence="8 9">
    <name type="scientific">Limnobacter parvus</name>
    <dbReference type="NCBI Taxonomy" id="2939690"/>
    <lineage>
        <taxon>Bacteria</taxon>
        <taxon>Pseudomonadati</taxon>
        <taxon>Pseudomonadota</taxon>
        <taxon>Betaproteobacteria</taxon>
        <taxon>Burkholderiales</taxon>
        <taxon>Burkholderiaceae</taxon>
        <taxon>Limnobacter</taxon>
    </lineage>
</organism>
<keyword evidence="6" id="KW-0500">Molybdenum</keyword>
<dbReference type="InterPro" id="IPR036688">
    <property type="entry name" value="MoeA_C_domain_IV_sf"/>
</dbReference>